<evidence type="ECO:0008006" key="5">
    <source>
        <dbReference type="Google" id="ProtNLM"/>
    </source>
</evidence>
<keyword evidence="2" id="KW-0812">Transmembrane</keyword>
<reference evidence="4" key="1">
    <citation type="submission" date="2016-11" db="EMBL/GenBank/DDBJ databases">
        <authorList>
            <person name="Varghese N."/>
            <person name="Submissions S."/>
        </authorList>
    </citation>
    <scope>NUCLEOTIDE SEQUENCE [LARGE SCALE GENOMIC DNA]</scope>
    <source>
        <strain evidence="4">DSM 100564</strain>
    </source>
</reference>
<sequence>MKQMRFTLSQADNTEPETQQRPRRMRRVGLWLLMSVSLFIVAFTVALFVLIGRPLQLPTFVADRAEEVLASQFPQVEVSLGDISIVVEGNWHPRIRARNIVLREAKSSSAIELEEVDVTLSLTEVLRGQMAPKRVHLSGAFLSLRRLGDGAFNITLGEGASADPIDASTTLANLGPALETIFDQPGLALLDEVEIEALHLRYEDVRAGRGWTIDGGQARLTRDGNDLNLSASLIALGARSYVSSIEVTAQTSFATNVSHFGMTFEDLPASDIASQSPALAWLEILQAPISGSLRASTDGQGVLGPTSVALQIGAGALQPDNEVKPIPFDSAHTYLSFDPKSQTLTLDEFSLQAGWVGARAFGTAYLRKMDSGLPQEMIVQLEFSQLDLNPNNLADSPIALDNAFADVRLQINPFELTVGQLVLSQKGQRLNLKGWLAPQNDVWDYKVDGSMTSLNLDAALGAWPERFKPKLRNWISKNIHSIALKDINVALRSKGAEPPDVYLDFLFSDLNLKFMKNMPILRAGQGVASFMRNRFLVGAESGYVTADQGGDIDISGTGFVVHNTRLKESPATVRLSAKGPVTAALSLLNRKPLSVMDKAKLPVDLAKGSVRGVGTIDLTLKQKVKPEDVIFAVDLVVPQVETSHFIKDKVIAGALTGTVNNKEIVIDGDVTVGRLPVQARWRSKIGPNSGGKSAITGTAELSQLAVDEFDVGFPDGTFSGKALADFRMEMMRGVPPTLTLNSDIEGLGVSFPPLGYAKPKNSTGRATMDMTVSSPPSIDEFTFQAPGLSVDGSVAMRPKGGLDRVKLNAFEVGDWLNGTGEIRSRGEGIAPEINLFSGRFDVRGLPSGDGSESGASTSGGGLGPISANLERVQITDTYYLSNFKGRFEDKGGFGGDFTGLFNGQAPIAGQMVSQKKGQAFKITSDQGGQVISAMGITKSSGQGDLVLHLSPGAQEGHFSGNVTILNVRIQEAPAFAELLNAVSVIGLLDQLNGPGILLTEIAGSFLLAPNKLTITQGSAVGPAMGISLDGVMNLTTRFMNFQGAFSPVYIINSVGRVISKKGEGLIAFNYHLKGTPDSVQIAVNPLSALTPGFFREIFRAPSPDGTGPKPRTRSLEDETEGSQDPDAR</sequence>
<keyword evidence="2" id="KW-1133">Transmembrane helix</keyword>
<feature type="transmembrane region" description="Helical" evidence="2">
    <location>
        <begin position="28"/>
        <end position="51"/>
    </location>
</feature>
<dbReference type="InterPro" id="IPR052894">
    <property type="entry name" value="AsmA-related"/>
</dbReference>
<dbReference type="GO" id="GO:0090313">
    <property type="term" value="P:regulation of protein targeting to membrane"/>
    <property type="evidence" value="ECO:0007669"/>
    <property type="project" value="TreeGrafter"/>
</dbReference>
<name>A0A1M6ELA7_9RHOB</name>
<organism evidence="3 4">
    <name type="scientific">Shimia gijangensis</name>
    <dbReference type="NCBI Taxonomy" id="1470563"/>
    <lineage>
        <taxon>Bacteria</taxon>
        <taxon>Pseudomonadati</taxon>
        <taxon>Pseudomonadota</taxon>
        <taxon>Alphaproteobacteria</taxon>
        <taxon>Rhodobacterales</taxon>
        <taxon>Roseobacteraceae</taxon>
    </lineage>
</organism>
<evidence type="ECO:0000313" key="4">
    <source>
        <dbReference type="Proteomes" id="UP000183982"/>
    </source>
</evidence>
<dbReference type="AlphaFoldDB" id="A0A1M6ELA7"/>
<dbReference type="OrthoDB" id="7161641at2"/>
<keyword evidence="2" id="KW-0472">Membrane</keyword>
<evidence type="ECO:0000256" key="2">
    <source>
        <dbReference type="SAM" id="Phobius"/>
    </source>
</evidence>
<evidence type="ECO:0000256" key="1">
    <source>
        <dbReference type="SAM" id="MobiDB-lite"/>
    </source>
</evidence>
<dbReference type="EMBL" id="FQZQ01000003">
    <property type="protein sequence ID" value="SHI86224.1"/>
    <property type="molecule type" value="Genomic_DNA"/>
</dbReference>
<dbReference type="PANTHER" id="PTHR30441">
    <property type="entry name" value="DUF748 DOMAIN-CONTAINING PROTEIN"/>
    <property type="match status" value="1"/>
</dbReference>
<dbReference type="RefSeq" id="WP_073249704.1">
    <property type="nucleotide sequence ID" value="NZ_FQZQ01000003.1"/>
</dbReference>
<proteinExistence type="predicted"/>
<gene>
    <name evidence="3" type="ORF">SAMN05444000_103234</name>
</gene>
<dbReference type="Proteomes" id="UP000183982">
    <property type="component" value="Unassembled WGS sequence"/>
</dbReference>
<dbReference type="GO" id="GO:0005886">
    <property type="term" value="C:plasma membrane"/>
    <property type="evidence" value="ECO:0007669"/>
    <property type="project" value="TreeGrafter"/>
</dbReference>
<feature type="compositionally biased region" description="Acidic residues" evidence="1">
    <location>
        <begin position="1117"/>
        <end position="1128"/>
    </location>
</feature>
<protein>
    <recommendedName>
        <fullName evidence="5">AsmA-like C-terminal region</fullName>
    </recommendedName>
</protein>
<feature type="region of interest" description="Disordered" evidence="1">
    <location>
        <begin position="1099"/>
        <end position="1128"/>
    </location>
</feature>
<dbReference type="STRING" id="1470563.SAMN05444000_103234"/>
<keyword evidence="4" id="KW-1185">Reference proteome</keyword>
<accession>A0A1M6ELA7</accession>
<feature type="compositionally biased region" description="Polar residues" evidence="1">
    <location>
        <begin position="1"/>
        <end position="19"/>
    </location>
</feature>
<evidence type="ECO:0000313" key="3">
    <source>
        <dbReference type="EMBL" id="SHI86224.1"/>
    </source>
</evidence>
<dbReference type="PANTHER" id="PTHR30441:SF8">
    <property type="entry name" value="DUF748 DOMAIN-CONTAINING PROTEIN"/>
    <property type="match status" value="1"/>
</dbReference>
<feature type="region of interest" description="Disordered" evidence="1">
    <location>
        <begin position="1"/>
        <end position="21"/>
    </location>
</feature>